<name>A0A418YDY3_9GAMM</name>
<keyword evidence="3" id="KW-1185">Reference proteome</keyword>
<evidence type="ECO:0000313" key="3">
    <source>
        <dbReference type="Proteomes" id="UP000283255"/>
    </source>
</evidence>
<accession>A0A418YDY3</accession>
<evidence type="ECO:0000256" key="1">
    <source>
        <dbReference type="SAM" id="Phobius"/>
    </source>
</evidence>
<keyword evidence="1" id="KW-1133">Transmembrane helix</keyword>
<feature type="transmembrane region" description="Helical" evidence="1">
    <location>
        <begin position="62"/>
        <end position="82"/>
    </location>
</feature>
<feature type="transmembrane region" description="Helical" evidence="1">
    <location>
        <begin position="6"/>
        <end position="23"/>
    </location>
</feature>
<dbReference type="RefSeq" id="WP_119910919.1">
    <property type="nucleotide sequence ID" value="NZ_QZCH01000014.1"/>
</dbReference>
<keyword evidence="1" id="KW-0472">Membrane</keyword>
<comment type="caution">
    <text evidence="2">The sequence shown here is derived from an EMBL/GenBank/DDBJ whole genome shotgun (WGS) entry which is preliminary data.</text>
</comment>
<dbReference type="Pfam" id="PF10066">
    <property type="entry name" value="DUF2304"/>
    <property type="match status" value="1"/>
</dbReference>
<dbReference type="Proteomes" id="UP000283255">
    <property type="component" value="Unassembled WGS sequence"/>
</dbReference>
<keyword evidence="1" id="KW-0812">Transmembrane</keyword>
<feature type="transmembrane region" description="Helical" evidence="1">
    <location>
        <begin position="35"/>
        <end position="56"/>
    </location>
</feature>
<evidence type="ECO:0000313" key="2">
    <source>
        <dbReference type="EMBL" id="RJG42718.1"/>
    </source>
</evidence>
<dbReference type="AlphaFoldDB" id="A0A418YDY3"/>
<reference evidence="2 3" key="2">
    <citation type="submission" date="2019-01" db="EMBL/GenBank/DDBJ databases">
        <title>Motilimonas pumilus sp. nov., isolated from the gut of sea cucumber (Apostichopus japonicus).</title>
        <authorList>
            <person name="Wang F.-Q."/>
            <person name="Ren L.-H."/>
            <person name="Lin Y.-W."/>
            <person name="Sun G.-H."/>
            <person name="Du Z.-J."/>
            <person name="Zhao J.-X."/>
            <person name="Liu X.-J."/>
            <person name="Liu L.-J."/>
        </authorList>
    </citation>
    <scope>NUCLEOTIDE SEQUENCE [LARGE SCALE GENOMIC DNA]</scope>
    <source>
        <strain evidence="2 3">PLHSC7-2</strain>
    </source>
</reference>
<protein>
    <submittedName>
        <fullName evidence="2">DUF2304 domain-containing protein</fullName>
    </submittedName>
</protein>
<dbReference type="InterPro" id="IPR019277">
    <property type="entry name" value="DUF2304"/>
</dbReference>
<sequence length="119" mass="12829">MSHELLSSIIGLVICAGIICLVRKDQLHVRAALRWMLLAIVIAFIGIAPGVIDVIGHAFGVAYPPIIPVLIALGLLLIKVLIADIQLSKARLHSERLVQRIAILESRIAAVEDVKATKS</sequence>
<reference evidence="2 3" key="1">
    <citation type="submission" date="2018-09" db="EMBL/GenBank/DDBJ databases">
        <authorList>
            <person name="Wang F."/>
        </authorList>
    </citation>
    <scope>NUCLEOTIDE SEQUENCE [LARGE SCALE GENOMIC DNA]</scope>
    <source>
        <strain evidence="2 3">PLHSC7-2</strain>
    </source>
</reference>
<dbReference type="EMBL" id="QZCH01000014">
    <property type="protein sequence ID" value="RJG42718.1"/>
    <property type="molecule type" value="Genomic_DNA"/>
</dbReference>
<organism evidence="2 3">
    <name type="scientific">Motilimonas pumila</name>
    <dbReference type="NCBI Taxonomy" id="2303987"/>
    <lineage>
        <taxon>Bacteria</taxon>
        <taxon>Pseudomonadati</taxon>
        <taxon>Pseudomonadota</taxon>
        <taxon>Gammaproteobacteria</taxon>
        <taxon>Alteromonadales</taxon>
        <taxon>Alteromonadales genera incertae sedis</taxon>
        <taxon>Motilimonas</taxon>
    </lineage>
</organism>
<dbReference type="OrthoDB" id="8812556at2"/>
<proteinExistence type="predicted"/>
<gene>
    <name evidence="2" type="ORF">D1Z90_11545</name>
</gene>